<dbReference type="Pfam" id="PF05016">
    <property type="entry name" value="ParE_toxin"/>
    <property type="match status" value="1"/>
</dbReference>
<dbReference type="PANTHER" id="PTHR33755">
    <property type="entry name" value="TOXIN PARE1-RELATED"/>
    <property type="match status" value="1"/>
</dbReference>
<organism evidence="3 4">
    <name type="scientific">Acetonema longum DSM 6540</name>
    <dbReference type="NCBI Taxonomy" id="1009370"/>
    <lineage>
        <taxon>Bacteria</taxon>
        <taxon>Bacillati</taxon>
        <taxon>Bacillota</taxon>
        <taxon>Negativicutes</taxon>
        <taxon>Acetonemataceae</taxon>
        <taxon>Acetonema</taxon>
    </lineage>
</organism>
<evidence type="ECO:0000313" key="4">
    <source>
        <dbReference type="Proteomes" id="UP000003240"/>
    </source>
</evidence>
<dbReference type="InterPro" id="IPR007712">
    <property type="entry name" value="RelE/ParE_toxin"/>
</dbReference>
<evidence type="ECO:0000256" key="2">
    <source>
        <dbReference type="ARBA" id="ARBA00022649"/>
    </source>
</evidence>
<dbReference type="RefSeq" id="WP_004098820.1">
    <property type="nucleotide sequence ID" value="NZ_AFGF01000232.1"/>
</dbReference>
<dbReference type="eggNOG" id="COG3668">
    <property type="taxonomic scope" value="Bacteria"/>
</dbReference>
<keyword evidence="2" id="KW-1277">Toxin-antitoxin system</keyword>
<gene>
    <name evidence="3" type="ORF">ALO_18632</name>
</gene>
<proteinExistence type="inferred from homology"/>
<dbReference type="STRING" id="1009370.ALO_18632"/>
<dbReference type="EMBL" id="AFGF01000232">
    <property type="protein sequence ID" value="EGO62337.1"/>
    <property type="molecule type" value="Genomic_DNA"/>
</dbReference>
<keyword evidence="4" id="KW-1185">Reference proteome</keyword>
<dbReference type="InterPro" id="IPR035093">
    <property type="entry name" value="RelE/ParE_toxin_dom_sf"/>
</dbReference>
<evidence type="ECO:0000256" key="1">
    <source>
        <dbReference type="ARBA" id="ARBA00006226"/>
    </source>
</evidence>
<evidence type="ECO:0000313" key="3">
    <source>
        <dbReference type="EMBL" id="EGO62337.1"/>
    </source>
</evidence>
<dbReference type="NCBIfam" id="TIGR02385">
    <property type="entry name" value="RelE_StbE"/>
    <property type="match status" value="1"/>
</dbReference>
<name>F7NNN5_9FIRM</name>
<comment type="similarity">
    <text evidence="1">Belongs to the RelE toxin family.</text>
</comment>
<accession>F7NNN5</accession>
<dbReference type="SUPFAM" id="SSF143011">
    <property type="entry name" value="RelE-like"/>
    <property type="match status" value="1"/>
</dbReference>
<reference evidence="3 4" key="1">
    <citation type="journal article" date="2011" name="EMBO J.">
        <title>Structural diversity of bacterial flagellar motors.</title>
        <authorList>
            <person name="Chen S."/>
            <person name="Beeby M."/>
            <person name="Murphy G.E."/>
            <person name="Leadbetter J.R."/>
            <person name="Hendrixson D.R."/>
            <person name="Briegel A."/>
            <person name="Li Z."/>
            <person name="Shi J."/>
            <person name="Tocheva E.I."/>
            <person name="Muller A."/>
            <person name="Dobro M.J."/>
            <person name="Jensen G.J."/>
        </authorList>
    </citation>
    <scope>NUCLEOTIDE SEQUENCE [LARGE SCALE GENOMIC DNA]</scope>
    <source>
        <strain evidence="3 4">DSM 6540</strain>
    </source>
</reference>
<protein>
    <submittedName>
        <fullName evidence="3">Addiction module toxin, RelE/StbE family protein</fullName>
    </submittedName>
</protein>
<dbReference type="Gene3D" id="3.30.2310.20">
    <property type="entry name" value="RelE-like"/>
    <property type="match status" value="1"/>
</dbReference>
<dbReference type="Proteomes" id="UP000003240">
    <property type="component" value="Unassembled WGS sequence"/>
</dbReference>
<dbReference type="InterPro" id="IPR051803">
    <property type="entry name" value="TA_system_RelE-like_toxin"/>
</dbReference>
<dbReference type="OrthoDB" id="361440at2"/>
<comment type="caution">
    <text evidence="3">The sequence shown here is derived from an EMBL/GenBank/DDBJ whole genome shotgun (WGS) entry which is preliminary data.</text>
</comment>
<dbReference type="AlphaFoldDB" id="F7NNN5"/>
<sequence length="108" mass="12680">MPKKIVLAEAAYYDIDSMFSYISHDNKNAAEILRRRIYEGIKLLTDFPEAGPVVPEEDAPGAQRGYRRIVVTPYLIFYRVMNDRIIIARVLHGRQNWLQSLFEMKEFE</sequence>